<dbReference type="RefSeq" id="YP_009031685.1">
    <property type="nucleotide sequence ID" value="NC_024139.1"/>
</dbReference>
<dbReference type="KEGG" id="vg:19486955"/>
<dbReference type="OrthoDB" id="26554at10239"/>
<name>A0A023MGY6_9CAUD</name>
<organism evidence="1 2">
    <name type="scientific">Escherichia phage vB_EcoS_FFH_1</name>
    <dbReference type="NCBI Taxonomy" id="1446489"/>
    <lineage>
        <taxon>Viruses</taxon>
        <taxon>Duplodnaviria</taxon>
        <taxon>Heunggongvirae</taxon>
        <taxon>Uroviricota</taxon>
        <taxon>Caudoviricetes</taxon>
        <taxon>Demerecviridae</taxon>
        <taxon>Markadamsvirinae</taxon>
        <taxon>Tequintavirus</taxon>
        <taxon>Tequintavirus FFH1</taxon>
    </lineage>
</organism>
<protein>
    <submittedName>
        <fullName evidence="1">Uncharacterized protein</fullName>
    </submittedName>
</protein>
<dbReference type="GeneID" id="19486955"/>
<accession>A0A023MGY6</accession>
<evidence type="ECO:0000313" key="2">
    <source>
        <dbReference type="Proteomes" id="UP000026908"/>
    </source>
</evidence>
<keyword evidence="2" id="KW-1185">Reference proteome</keyword>
<dbReference type="Proteomes" id="UP000026908">
    <property type="component" value="Segment"/>
</dbReference>
<sequence length="55" mass="6410">MKVFRLVVNDKRLGNNTSRSLLAHYGKDEKEVMAEFGINHPYLKVHSIKEVYNGY</sequence>
<dbReference type="EMBL" id="KJ190157">
    <property type="protein sequence ID" value="AHN83496.1"/>
    <property type="molecule type" value="Genomic_DNA"/>
</dbReference>
<proteinExistence type="predicted"/>
<reference evidence="1 2" key="1">
    <citation type="journal article" date="2014" name="Genome Announc.">
        <title>Complete Genome Sequences of Two Escherichia coli O157:H7 Phages Effective in Limiting Contamination of Food Products.</title>
        <authorList>
            <person name="Hong Y."/>
            <person name="Pan Y."/>
            <person name="Harman N.J."/>
            <person name="Ebner P.D."/>
        </authorList>
    </citation>
    <scope>NUCLEOTIDE SEQUENCE [LARGE SCALE GENOMIC DNA]</scope>
</reference>
<evidence type="ECO:0000313" key="1">
    <source>
        <dbReference type="EMBL" id="AHN83496.1"/>
    </source>
</evidence>